<evidence type="ECO:0000313" key="10">
    <source>
        <dbReference type="EMBL" id="KAH7312622.1"/>
    </source>
</evidence>
<dbReference type="Proteomes" id="UP000813444">
    <property type="component" value="Unassembled WGS sequence"/>
</dbReference>
<dbReference type="GO" id="GO:0016705">
    <property type="term" value="F:oxidoreductase activity, acting on paired donors, with incorporation or reduction of molecular oxygen"/>
    <property type="evidence" value="ECO:0007669"/>
    <property type="project" value="InterPro"/>
</dbReference>
<keyword evidence="8" id="KW-0503">Monooxygenase</keyword>
<organism evidence="10 11">
    <name type="scientific">Stachybotrys elegans</name>
    <dbReference type="NCBI Taxonomy" id="80388"/>
    <lineage>
        <taxon>Eukaryota</taxon>
        <taxon>Fungi</taxon>
        <taxon>Dikarya</taxon>
        <taxon>Ascomycota</taxon>
        <taxon>Pezizomycotina</taxon>
        <taxon>Sordariomycetes</taxon>
        <taxon>Hypocreomycetidae</taxon>
        <taxon>Hypocreales</taxon>
        <taxon>Stachybotryaceae</taxon>
        <taxon>Stachybotrys</taxon>
    </lineage>
</organism>
<dbReference type="InterPro" id="IPR050121">
    <property type="entry name" value="Cytochrome_P450_monoxygenase"/>
</dbReference>
<protein>
    <submittedName>
        <fullName evidence="10">Cytochrome P450</fullName>
    </submittedName>
</protein>
<dbReference type="GO" id="GO:0020037">
    <property type="term" value="F:heme binding"/>
    <property type="evidence" value="ECO:0007669"/>
    <property type="project" value="InterPro"/>
</dbReference>
<gene>
    <name evidence="10" type="ORF">B0I35DRAFT_356765</name>
</gene>
<keyword evidence="6" id="KW-0560">Oxidoreductase</keyword>
<proteinExistence type="predicted"/>
<comment type="pathway">
    <text evidence="2">Mycotoxin biosynthesis.</text>
</comment>
<comment type="pathway">
    <text evidence="3">Secondary metabolite biosynthesis.</text>
</comment>
<evidence type="ECO:0000256" key="3">
    <source>
        <dbReference type="ARBA" id="ARBA00005179"/>
    </source>
</evidence>
<keyword evidence="11" id="KW-1185">Reference proteome</keyword>
<keyword evidence="7 9" id="KW-0408">Iron</keyword>
<evidence type="ECO:0000256" key="2">
    <source>
        <dbReference type="ARBA" id="ARBA00004685"/>
    </source>
</evidence>
<dbReference type="SUPFAM" id="SSF48264">
    <property type="entry name" value="Cytochrome P450"/>
    <property type="match status" value="1"/>
</dbReference>
<dbReference type="Gene3D" id="1.10.630.10">
    <property type="entry name" value="Cytochrome P450"/>
    <property type="match status" value="1"/>
</dbReference>
<evidence type="ECO:0000313" key="11">
    <source>
        <dbReference type="Proteomes" id="UP000813444"/>
    </source>
</evidence>
<comment type="caution">
    <text evidence="10">The sequence shown here is derived from an EMBL/GenBank/DDBJ whole genome shotgun (WGS) entry which is preliminary data.</text>
</comment>
<keyword evidence="4 9" id="KW-0349">Heme</keyword>
<dbReference type="GO" id="GO:0005506">
    <property type="term" value="F:iron ion binding"/>
    <property type="evidence" value="ECO:0007669"/>
    <property type="project" value="InterPro"/>
</dbReference>
<dbReference type="EMBL" id="JAGPNK010000010">
    <property type="protein sequence ID" value="KAH7312622.1"/>
    <property type="molecule type" value="Genomic_DNA"/>
</dbReference>
<dbReference type="InterPro" id="IPR001128">
    <property type="entry name" value="Cyt_P450"/>
</dbReference>
<dbReference type="InterPro" id="IPR036396">
    <property type="entry name" value="Cyt_P450_sf"/>
</dbReference>
<sequence>MAWFTLLSTTGALLCTVFCYAIRVTYIHRCKINELRKQGMPMPKWNWVTGHLLVLQKYLDRIPTGASVVLALSELAREEFPDTEAFLLDVWPIYPPQLVVFGPEICNQICNKYNLPKPDIASKMMRPISGGPDLVTMNGDEWKYWRSIFNPGFSTGAMADNVSHIIDSVLVFREKLVERIGKGMFSLDEFATQLTTEVILKVTLDDDSHYQRSPHILISALRRIMDWHSFWDPRIRLNPLRPLVQTYNSRIMTSYIRGVLEKHFQEAKGKNAQDAAATPKLPKSVIALALKAYSADKGADQVLQQNHLDDGFAEYATWQIRVFLLAGTDTTASMLVYVYHVLEKYPQWLHRLRQEFDEVFGPNQAETAALLKKNPSLLNNCKATVAVIKETLRLYVPAGTVRDSLPGTVVTDLHGNAYPVDYIGANVLHQALHLNSRVWPRADEFLPERFLVEPGHELYPNPDAFRPFEHGSRNCIGQTLVWNELKLAVILTCRDLEIRDAYQEFDAEVEKRMGMVSKLKRYIFGQSTITLNGERAFQTDTSGMHAANGYPCYVSWAKQGSDEDSM</sequence>
<dbReference type="PANTHER" id="PTHR24305">
    <property type="entry name" value="CYTOCHROME P450"/>
    <property type="match status" value="1"/>
</dbReference>
<evidence type="ECO:0000256" key="6">
    <source>
        <dbReference type="ARBA" id="ARBA00023002"/>
    </source>
</evidence>
<accession>A0A8K0SKA8</accession>
<dbReference type="PRINTS" id="PR00385">
    <property type="entry name" value="P450"/>
</dbReference>
<evidence type="ECO:0000256" key="8">
    <source>
        <dbReference type="ARBA" id="ARBA00023033"/>
    </source>
</evidence>
<dbReference type="Pfam" id="PF00067">
    <property type="entry name" value="p450"/>
    <property type="match status" value="1"/>
</dbReference>
<reference evidence="10" key="1">
    <citation type="journal article" date="2021" name="Nat. Commun.">
        <title>Genetic determinants of endophytism in the Arabidopsis root mycobiome.</title>
        <authorList>
            <person name="Mesny F."/>
            <person name="Miyauchi S."/>
            <person name="Thiergart T."/>
            <person name="Pickel B."/>
            <person name="Atanasova L."/>
            <person name="Karlsson M."/>
            <person name="Huettel B."/>
            <person name="Barry K.W."/>
            <person name="Haridas S."/>
            <person name="Chen C."/>
            <person name="Bauer D."/>
            <person name="Andreopoulos W."/>
            <person name="Pangilinan J."/>
            <person name="LaButti K."/>
            <person name="Riley R."/>
            <person name="Lipzen A."/>
            <person name="Clum A."/>
            <person name="Drula E."/>
            <person name="Henrissat B."/>
            <person name="Kohler A."/>
            <person name="Grigoriev I.V."/>
            <person name="Martin F.M."/>
            <person name="Hacquard S."/>
        </authorList>
    </citation>
    <scope>NUCLEOTIDE SEQUENCE</scope>
    <source>
        <strain evidence="10">MPI-CAGE-CH-0235</strain>
    </source>
</reference>
<dbReference type="PANTHER" id="PTHR24305:SF107">
    <property type="entry name" value="P450, PUTATIVE (EUROFUNG)-RELATED"/>
    <property type="match status" value="1"/>
</dbReference>
<evidence type="ECO:0000256" key="7">
    <source>
        <dbReference type="ARBA" id="ARBA00023004"/>
    </source>
</evidence>
<dbReference type="AlphaFoldDB" id="A0A8K0SKA8"/>
<name>A0A8K0SKA8_9HYPO</name>
<evidence type="ECO:0000256" key="5">
    <source>
        <dbReference type="ARBA" id="ARBA00022723"/>
    </source>
</evidence>
<comment type="cofactor">
    <cofactor evidence="1 9">
        <name>heme</name>
        <dbReference type="ChEBI" id="CHEBI:30413"/>
    </cofactor>
</comment>
<feature type="binding site" description="axial binding residue" evidence="9">
    <location>
        <position position="475"/>
    </location>
    <ligand>
        <name>heme</name>
        <dbReference type="ChEBI" id="CHEBI:30413"/>
    </ligand>
    <ligandPart>
        <name>Fe</name>
        <dbReference type="ChEBI" id="CHEBI:18248"/>
    </ligandPart>
</feature>
<dbReference type="GO" id="GO:0004497">
    <property type="term" value="F:monooxygenase activity"/>
    <property type="evidence" value="ECO:0007669"/>
    <property type="project" value="UniProtKB-KW"/>
</dbReference>
<evidence type="ECO:0000256" key="4">
    <source>
        <dbReference type="ARBA" id="ARBA00022617"/>
    </source>
</evidence>
<dbReference type="CDD" id="cd11051">
    <property type="entry name" value="CYP59-like"/>
    <property type="match status" value="1"/>
</dbReference>
<dbReference type="OrthoDB" id="10029320at2759"/>
<evidence type="ECO:0000256" key="1">
    <source>
        <dbReference type="ARBA" id="ARBA00001971"/>
    </source>
</evidence>
<evidence type="ECO:0000256" key="9">
    <source>
        <dbReference type="PIRSR" id="PIRSR602401-1"/>
    </source>
</evidence>
<dbReference type="PRINTS" id="PR00463">
    <property type="entry name" value="EP450I"/>
</dbReference>
<keyword evidence="5 9" id="KW-0479">Metal-binding</keyword>
<dbReference type="InterPro" id="IPR002401">
    <property type="entry name" value="Cyt_P450_E_grp-I"/>
</dbReference>